<organism evidence="8 9">
    <name type="scientific">Ceratitis capitata</name>
    <name type="common">Mediterranean fruit fly</name>
    <name type="synonym">Tephritis capitata</name>
    <dbReference type="NCBI Taxonomy" id="7213"/>
    <lineage>
        <taxon>Eukaryota</taxon>
        <taxon>Metazoa</taxon>
        <taxon>Ecdysozoa</taxon>
        <taxon>Arthropoda</taxon>
        <taxon>Hexapoda</taxon>
        <taxon>Insecta</taxon>
        <taxon>Pterygota</taxon>
        <taxon>Neoptera</taxon>
        <taxon>Endopterygota</taxon>
        <taxon>Diptera</taxon>
        <taxon>Brachycera</taxon>
        <taxon>Muscomorpha</taxon>
        <taxon>Tephritoidea</taxon>
        <taxon>Tephritidae</taxon>
        <taxon>Ceratitis</taxon>
        <taxon>Ceratitis</taxon>
    </lineage>
</organism>
<evidence type="ECO:0000313" key="8">
    <source>
        <dbReference type="EMBL" id="CAD7012969.1"/>
    </source>
</evidence>
<dbReference type="InterPro" id="IPR013604">
    <property type="entry name" value="7TM_chemorcpt"/>
</dbReference>
<keyword evidence="6" id="KW-0807">Transducer</keyword>
<comment type="caution">
    <text evidence="6">Lacks conserved residue(s) required for the propagation of feature annotation.</text>
</comment>
<feature type="transmembrane region" description="Helical" evidence="6">
    <location>
        <begin position="170"/>
        <end position="194"/>
    </location>
</feature>
<feature type="transmembrane region" description="Helical" evidence="6">
    <location>
        <begin position="79"/>
        <end position="99"/>
    </location>
</feature>
<accession>A0A811VFG3</accession>
<reference evidence="8" key="1">
    <citation type="submission" date="2020-11" db="EMBL/GenBank/DDBJ databases">
        <authorList>
            <person name="Whitehead M."/>
        </authorList>
    </citation>
    <scope>NUCLEOTIDE SEQUENCE</scope>
    <source>
        <strain evidence="8">EGII</strain>
    </source>
</reference>
<evidence type="ECO:0000313" key="9">
    <source>
        <dbReference type="Proteomes" id="UP000606786"/>
    </source>
</evidence>
<evidence type="ECO:0000256" key="6">
    <source>
        <dbReference type="RuleBase" id="RU363108"/>
    </source>
</evidence>
<evidence type="ECO:0000256" key="5">
    <source>
        <dbReference type="ARBA" id="ARBA00023136"/>
    </source>
</evidence>
<sequence>MASVKSIVFYSWYYFLLATGATSLCFDFRRKRLTSTMRRRYYNLLPNALLLGFLPFYYLKGMRYLDAYEEKPLLVTVGHFNIQMQTIVIAYTCVIHYWHDVEYYSIAKKLLYLERRYFERWSVYAQGPSYNWVFWLKFLSYFSQNASLIMGPMTVSAKRLLNWMDLLLNLYYFFIWNYLNSIIFSYCLTLLHIVRRYDVLNMHLRRELQRLSAEVLGMRSELSELRRVLQVHEELQVIVTGCVNFGLNATVTKFSINIYGMFDMDHRSTFVALRNTVMHALILIQFDYIMDAQMKTRDGS</sequence>
<protein>
    <recommendedName>
        <fullName evidence="6">Gustatory receptor</fullName>
    </recommendedName>
</protein>
<dbReference type="GO" id="GO:0005886">
    <property type="term" value="C:plasma membrane"/>
    <property type="evidence" value="ECO:0007669"/>
    <property type="project" value="UniProtKB-SubCell"/>
</dbReference>
<name>A0A811VFG3_CERCA</name>
<evidence type="ECO:0000256" key="4">
    <source>
        <dbReference type="ARBA" id="ARBA00022989"/>
    </source>
</evidence>
<keyword evidence="6" id="KW-0675">Receptor</keyword>
<dbReference type="GO" id="GO:0050909">
    <property type="term" value="P:sensory perception of taste"/>
    <property type="evidence" value="ECO:0007669"/>
    <property type="project" value="InterPro"/>
</dbReference>
<keyword evidence="2 6" id="KW-1003">Cell membrane</keyword>
<comment type="function">
    <text evidence="6">Gustatory receptor which mediates acceptance or avoidance behavior, depending on its substrates.</text>
</comment>
<comment type="similarity">
    <text evidence="6">Belongs to the insect chemoreceptor superfamily. Gustatory receptor (GR) family.</text>
</comment>
<dbReference type="Proteomes" id="UP000606786">
    <property type="component" value="Unassembled WGS sequence"/>
</dbReference>
<feature type="coiled-coil region" evidence="7">
    <location>
        <begin position="194"/>
        <end position="228"/>
    </location>
</feature>
<feature type="transmembrane region" description="Helical" evidence="6">
    <location>
        <begin position="12"/>
        <end position="29"/>
    </location>
</feature>
<keyword evidence="9" id="KW-1185">Reference proteome</keyword>
<dbReference type="EMBL" id="CAJHJT010000056">
    <property type="protein sequence ID" value="CAD7012969.1"/>
    <property type="molecule type" value="Genomic_DNA"/>
</dbReference>
<evidence type="ECO:0000256" key="1">
    <source>
        <dbReference type="ARBA" id="ARBA00004651"/>
    </source>
</evidence>
<feature type="transmembrane region" description="Helical" evidence="6">
    <location>
        <begin position="41"/>
        <end position="59"/>
    </location>
</feature>
<keyword evidence="7" id="KW-0175">Coiled coil</keyword>
<evidence type="ECO:0000256" key="3">
    <source>
        <dbReference type="ARBA" id="ARBA00022692"/>
    </source>
</evidence>
<dbReference type="GO" id="GO:0007165">
    <property type="term" value="P:signal transduction"/>
    <property type="evidence" value="ECO:0007669"/>
    <property type="project" value="UniProtKB-KW"/>
</dbReference>
<evidence type="ECO:0000256" key="7">
    <source>
        <dbReference type="SAM" id="Coils"/>
    </source>
</evidence>
<gene>
    <name evidence="8" type="ORF">CCAP1982_LOCUS21060</name>
</gene>
<comment type="caution">
    <text evidence="8">The sequence shown here is derived from an EMBL/GenBank/DDBJ whole genome shotgun (WGS) entry which is preliminary data.</text>
</comment>
<evidence type="ECO:0000256" key="2">
    <source>
        <dbReference type="ARBA" id="ARBA00022475"/>
    </source>
</evidence>
<keyword evidence="4 6" id="KW-1133">Transmembrane helix</keyword>
<feature type="transmembrane region" description="Helical" evidence="6">
    <location>
        <begin position="130"/>
        <end position="150"/>
    </location>
</feature>
<keyword evidence="5 6" id="KW-0472">Membrane</keyword>
<proteinExistence type="inferred from homology"/>
<keyword evidence="3 6" id="KW-0812">Transmembrane</keyword>
<comment type="subcellular location">
    <subcellularLocation>
        <location evidence="1 6">Cell membrane</location>
        <topology evidence="1 6">Multi-pass membrane protein</topology>
    </subcellularLocation>
</comment>
<dbReference type="Pfam" id="PF08395">
    <property type="entry name" value="7tm_7"/>
    <property type="match status" value="1"/>
</dbReference>
<dbReference type="AlphaFoldDB" id="A0A811VFG3"/>